<dbReference type="CDD" id="cd00093">
    <property type="entry name" value="HTH_XRE"/>
    <property type="match status" value="1"/>
</dbReference>
<evidence type="ECO:0000313" key="3">
    <source>
        <dbReference type="EMBL" id="GAA2679209.1"/>
    </source>
</evidence>
<feature type="domain" description="HTH cro/C1-type" evidence="2">
    <location>
        <begin position="49"/>
        <end position="83"/>
    </location>
</feature>
<dbReference type="SUPFAM" id="SSF47413">
    <property type="entry name" value="lambda repressor-like DNA-binding domains"/>
    <property type="match status" value="1"/>
</dbReference>
<evidence type="ECO:0000259" key="2">
    <source>
        <dbReference type="PROSITE" id="PS50943"/>
    </source>
</evidence>
<protein>
    <recommendedName>
        <fullName evidence="2">HTH cro/C1-type domain-containing protein</fullName>
    </recommendedName>
</protein>
<dbReference type="PROSITE" id="PS50943">
    <property type="entry name" value="HTH_CROC1"/>
    <property type="match status" value="1"/>
</dbReference>
<dbReference type="Proteomes" id="UP001500994">
    <property type="component" value="Unassembled WGS sequence"/>
</dbReference>
<proteinExistence type="predicted"/>
<sequence length="288" mass="33029">MDPEAMRQMLSERRALITPESVDITRGDPRGRKSPGLSQAHMDQLTNRSPGTYGKLERGALDNPSPEYLYSIATILKLTEQEWNSFYGYARGEQPPFLLSRESQAPVLHFWMEVVEGFKSMAYVCDYAGNILAYNEPLARMFPNQRVPVNSLWWILFSDDARNKVLMDWENSWAPVVVPQVRAAAAQHRDNPTLLHLKERCLTDPRTRGLYRGVPAGYTHPDGDEQPLFHAELGPGWVTMCVSAPLSSPEMRLFLLMFRRNDEPRPKKPILRPRIHRNLAEFREGLKV</sequence>
<dbReference type="PANTHER" id="PTHR35010:SF2">
    <property type="entry name" value="BLL4672 PROTEIN"/>
    <property type="match status" value="1"/>
</dbReference>
<organism evidence="3 4">
    <name type="scientific">Streptomyces lunalinharesii</name>
    <dbReference type="NCBI Taxonomy" id="333384"/>
    <lineage>
        <taxon>Bacteria</taxon>
        <taxon>Bacillati</taxon>
        <taxon>Actinomycetota</taxon>
        <taxon>Actinomycetes</taxon>
        <taxon>Kitasatosporales</taxon>
        <taxon>Streptomycetaceae</taxon>
        <taxon>Streptomyces</taxon>
    </lineage>
</organism>
<comment type="caution">
    <text evidence="3">The sequence shown here is derived from an EMBL/GenBank/DDBJ whole genome shotgun (WGS) entry which is preliminary data.</text>
</comment>
<dbReference type="PANTHER" id="PTHR35010">
    <property type="entry name" value="BLL4672 PROTEIN-RELATED"/>
    <property type="match status" value="1"/>
</dbReference>
<dbReference type="Pfam" id="PF17765">
    <property type="entry name" value="MLTR_LBD"/>
    <property type="match status" value="1"/>
</dbReference>
<evidence type="ECO:0000313" key="4">
    <source>
        <dbReference type="Proteomes" id="UP001500994"/>
    </source>
</evidence>
<dbReference type="InterPro" id="IPR010982">
    <property type="entry name" value="Lambda_DNA-bd_dom_sf"/>
</dbReference>
<dbReference type="InterPro" id="IPR041413">
    <property type="entry name" value="MLTR_LBD"/>
</dbReference>
<reference evidence="3 4" key="1">
    <citation type="journal article" date="2019" name="Int. J. Syst. Evol. Microbiol.">
        <title>The Global Catalogue of Microorganisms (GCM) 10K type strain sequencing project: providing services to taxonomists for standard genome sequencing and annotation.</title>
        <authorList>
            <consortium name="The Broad Institute Genomics Platform"/>
            <consortium name="The Broad Institute Genome Sequencing Center for Infectious Disease"/>
            <person name="Wu L."/>
            <person name="Ma J."/>
        </authorList>
    </citation>
    <scope>NUCLEOTIDE SEQUENCE [LARGE SCALE GENOMIC DNA]</scope>
    <source>
        <strain evidence="3 4">JCM 16374</strain>
    </source>
</reference>
<feature type="region of interest" description="Disordered" evidence="1">
    <location>
        <begin position="20"/>
        <end position="53"/>
    </location>
</feature>
<dbReference type="EMBL" id="BAAARK010000024">
    <property type="protein sequence ID" value="GAA2679209.1"/>
    <property type="molecule type" value="Genomic_DNA"/>
</dbReference>
<dbReference type="Gene3D" id="3.30.450.180">
    <property type="match status" value="1"/>
</dbReference>
<name>A0ABN3SJX3_9ACTN</name>
<dbReference type="Gene3D" id="1.10.260.40">
    <property type="entry name" value="lambda repressor-like DNA-binding domains"/>
    <property type="match status" value="1"/>
</dbReference>
<accession>A0ABN3SJX3</accession>
<keyword evidence="4" id="KW-1185">Reference proteome</keyword>
<dbReference type="Pfam" id="PF01381">
    <property type="entry name" value="HTH_3"/>
    <property type="match status" value="1"/>
</dbReference>
<dbReference type="InterPro" id="IPR001387">
    <property type="entry name" value="Cro/C1-type_HTH"/>
</dbReference>
<gene>
    <name evidence="3" type="ORF">GCM10009864_59150</name>
</gene>
<evidence type="ECO:0000256" key="1">
    <source>
        <dbReference type="SAM" id="MobiDB-lite"/>
    </source>
</evidence>